<comment type="caution">
    <text evidence="1">The sequence shown here is derived from an EMBL/GenBank/DDBJ whole genome shotgun (WGS) entry which is preliminary data.</text>
</comment>
<reference evidence="1 2" key="1">
    <citation type="journal article" date="2024" name="Plant Biotechnol. J.">
        <title>Genome and CRISPR/Cas9 system of a widespread forest tree (Populus alba) in the world.</title>
        <authorList>
            <person name="Liu Y.J."/>
            <person name="Jiang P.F."/>
            <person name="Han X.M."/>
            <person name="Li X.Y."/>
            <person name="Wang H.M."/>
            <person name="Wang Y.J."/>
            <person name="Wang X.X."/>
            <person name="Zeng Q.Y."/>
        </authorList>
    </citation>
    <scope>NUCLEOTIDE SEQUENCE [LARGE SCALE GENOMIC DNA]</scope>
    <source>
        <strain evidence="2">cv. PAL-ZL1</strain>
    </source>
</reference>
<proteinExistence type="predicted"/>
<name>A0ACC4AXZ7_POPAL</name>
<sequence>MLTASSSLHGSPDLFQAYDLETRVIFLCPEGIMDTNEATGSSYCLYRRQVEEHRAKEIPNPRPAADGLARPARLIVQVTCTASIYS</sequence>
<organism evidence="1 2">
    <name type="scientific">Populus alba</name>
    <name type="common">White poplar</name>
    <dbReference type="NCBI Taxonomy" id="43335"/>
    <lineage>
        <taxon>Eukaryota</taxon>
        <taxon>Viridiplantae</taxon>
        <taxon>Streptophyta</taxon>
        <taxon>Embryophyta</taxon>
        <taxon>Tracheophyta</taxon>
        <taxon>Spermatophyta</taxon>
        <taxon>Magnoliopsida</taxon>
        <taxon>eudicotyledons</taxon>
        <taxon>Gunneridae</taxon>
        <taxon>Pentapetalae</taxon>
        <taxon>rosids</taxon>
        <taxon>fabids</taxon>
        <taxon>Malpighiales</taxon>
        <taxon>Salicaceae</taxon>
        <taxon>Saliceae</taxon>
        <taxon>Populus</taxon>
    </lineage>
</organism>
<evidence type="ECO:0000313" key="1">
    <source>
        <dbReference type="EMBL" id="KAL3570787.1"/>
    </source>
</evidence>
<gene>
    <name evidence="1" type="ORF">D5086_028036</name>
</gene>
<dbReference type="EMBL" id="RCHU02000015">
    <property type="protein sequence ID" value="KAL3570787.1"/>
    <property type="molecule type" value="Genomic_DNA"/>
</dbReference>
<accession>A0ACC4AXZ7</accession>
<evidence type="ECO:0000313" key="2">
    <source>
        <dbReference type="Proteomes" id="UP000309997"/>
    </source>
</evidence>
<dbReference type="Proteomes" id="UP000309997">
    <property type="component" value="Unassembled WGS sequence"/>
</dbReference>
<keyword evidence="2" id="KW-1185">Reference proteome</keyword>
<protein>
    <submittedName>
        <fullName evidence="1">Uncharacterized protein</fullName>
    </submittedName>
</protein>